<reference evidence="2" key="1">
    <citation type="submission" date="2023-06" db="EMBL/GenBank/DDBJ databases">
        <title>Genome-scale phylogeny and comparative genomics of the fungal order Sordariales.</title>
        <authorList>
            <consortium name="Lawrence Berkeley National Laboratory"/>
            <person name="Hensen N."/>
            <person name="Bonometti L."/>
            <person name="Westerberg I."/>
            <person name="Brannstrom I.O."/>
            <person name="Guillou S."/>
            <person name="Cros-Aarteil S."/>
            <person name="Calhoun S."/>
            <person name="Haridas S."/>
            <person name="Kuo A."/>
            <person name="Mondo S."/>
            <person name="Pangilinan J."/>
            <person name="Riley R."/>
            <person name="Labutti K."/>
            <person name="Andreopoulos B."/>
            <person name="Lipzen A."/>
            <person name="Chen C."/>
            <person name="Yanf M."/>
            <person name="Daum C."/>
            <person name="Ng V."/>
            <person name="Clum A."/>
            <person name="Steindorff A."/>
            <person name="Ohm R."/>
            <person name="Martin F."/>
            <person name="Silar P."/>
            <person name="Natvig D."/>
            <person name="Lalanne C."/>
            <person name="Gautier V."/>
            <person name="Ament-Velasquez S.L."/>
            <person name="Kruys A."/>
            <person name="Hutchinson M.I."/>
            <person name="Powell A.J."/>
            <person name="Barry K."/>
            <person name="Miller A.N."/>
            <person name="Grigoriev I.V."/>
            <person name="Debuchy R."/>
            <person name="Gladieux P."/>
            <person name="Thoren M.H."/>
            <person name="Johannesson H."/>
        </authorList>
    </citation>
    <scope>NUCLEOTIDE SEQUENCE</scope>
    <source>
        <strain evidence="2">8032-3</strain>
    </source>
</reference>
<evidence type="ECO:0000256" key="1">
    <source>
        <dbReference type="SAM" id="MobiDB-lite"/>
    </source>
</evidence>
<feature type="compositionally biased region" description="Low complexity" evidence="1">
    <location>
        <begin position="117"/>
        <end position="129"/>
    </location>
</feature>
<dbReference type="GeneID" id="85310785"/>
<gene>
    <name evidence="2" type="ORF">QBC33DRAFT_535197</name>
</gene>
<evidence type="ECO:0000313" key="2">
    <source>
        <dbReference type="EMBL" id="KAK1768502.1"/>
    </source>
</evidence>
<proteinExistence type="predicted"/>
<accession>A0AAJ0C4F7</accession>
<name>A0AAJ0C4F7_9PEZI</name>
<organism evidence="2 3">
    <name type="scientific">Phialemonium atrogriseum</name>
    <dbReference type="NCBI Taxonomy" id="1093897"/>
    <lineage>
        <taxon>Eukaryota</taxon>
        <taxon>Fungi</taxon>
        <taxon>Dikarya</taxon>
        <taxon>Ascomycota</taxon>
        <taxon>Pezizomycotina</taxon>
        <taxon>Sordariomycetes</taxon>
        <taxon>Sordariomycetidae</taxon>
        <taxon>Cephalothecales</taxon>
        <taxon>Cephalothecaceae</taxon>
        <taxon>Phialemonium</taxon>
    </lineage>
</organism>
<feature type="region of interest" description="Disordered" evidence="1">
    <location>
        <begin position="386"/>
        <end position="406"/>
    </location>
</feature>
<feature type="region of interest" description="Disordered" evidence="1">
    <location>
        <begin position="58"/>
        <end position="142"/>
    </location>
</feature>
<evidence type="ECO:0000313" key="3">
    <source>
        <dbReference type="Proteomes" id="UP001244011"/>
    </source>
</evidence>
<protein>
    <submittedName>
        <fullName evidence="2">Uncharacterized protein</fullName>
    </submittedName>
</protein>
<dbReference type="RefSeq" id="XP_060284715.1">
    <property type="nucleotide sequence ID" value="XM_060427598.1"/>
</dbReference>
<dbReference type="AlphaFoldDB" id="A0AAJ0C4F7"/>
<dbReference type="EMBL" id="MU839005">
    <property type="protein sequence ID" value="KAK1768502.1"/>
    <property type="molecule type" value="Genomic_DNA"/>
</dbReference>
<feature type="compositionally biased region" description="Basic and acidic residues" evidence="1">
    <location>
        <begin position="131"/>
        <end position="141"/>
    </location>
</feature>
<dbReference type="Proteomes" id="UP001244011">
    <property type="component" value="Unassembled WGS sequence"/>
</dbReference>
<feature type="compositionally biased region" description="Polar residues" evidence="1">
    <location>
        <begin position="388"/>
        <end position="404"/>
    </location>
</feature>
<keyword evidence="3" id="KW-1185">Reference proteome</keyword>
<feature type="region of interest" description="Disordered" evidence="1">
    <location>
        <begin position="1"/>
        <end position="27"/>
    </location>
</feature>
<sequence>MPAHTRSPAGNLPDIDESSHPSPLLSSNFDRATLEATVPFADRSIFVAPNGRRFLFESIPDGSGGGNGKGLEDASRLSPTTPAITPPPRGRAPEPTRASTPKDYSALNSTPIRRRPVSNNSNSPLHSPSARADDTQLRSDSAEPNALAQEVLEMMGDLNINRFSATPFFAHSDGGVQAAETLTDPHPVPGLPIPRSPVSPAVTLARPPLDASAYYHGFYSARTHMEPSYAPQGPVLSGRLTNVNFGFQHTPAADDLPELHQQTSHGSGITHVSTRQSLLEQSMPISPAIPANPIVLSSSGYQTLQSPVGPGYASTIPQIPPPTDYTYSLHNDSRRANGSFSYSIQEDGGGLHPSYSSYNVADDGRGRNRVMSPFDTQTPVVVIEPTLDPSSYSSRSDGASTSRDNVLPGEEVLYDGRVRLAQGLSAPFVDGSLKVFRNTLSGDLRFHCKIGYGSETYWVKGTHAQIVPVYAYDQRFPNVVYVRDNDSEKRNGYAQATQGNGRPSEVYQFARFQELCEFQAKLTGEKVVLDISSVKLVKLSKAHSRSNETFSSVRVQIWHEEEARRSSQSDVASFVTAGTTLSGPLRDRLVPSTSRLMVYLGRLDEYITTFITDDIEVVAEGQTMVKIKPRKGGSVFKRSGSRWAGVKAHREAKKGAEPAGLDIRCQSTDPDTISSFDLYETFEIEFESSPSQDNFIRKWEEVMKARRLQRKALEKINEEIRHATFSAKTAREIW</sequence>
<comment type="caution">
    <text evidence="2">The sequence shown here is derived from an EMBL/GenBank/DDBJ whole genome shotgun (WGS) entry which is preliminary data.</text>
</comment>